<dbReference type="GO" id="GO:0006777">
    <property type="term" value="P:Mo-molybdopterin cofactor biosynthetic process"/>
    <property type="evidence" value="ECO:0007669"/>
    <property type="project" value="UniProtKB-KW"/>
</dbReference>
<dbReference type="PANTHER" id="PTHR19136:SF81">
    <property type="entry name" value="MOLYBDENUM COFACTOR GUANYLYLTRANSFERASE"/>
    <property type="match status" value="1"/>
</dbReference>
<keyword evidence="1 8" id="KW-0963">Cytoplasm</keyword>
<dbReference type="CDD" id="cd02503">
    <property type="entry name" value="MobA"/>
    <property type="match status" value="1"/>
</dbReference>
<comment type="domain">
    <text evidence="8">The N-terminal domain determines nucleotide recognition and specific binding, while the C-terminal domain determines the specific binding to the target protein.</text>
</comment>
<comment type="cofactor">
    <cofactor evidence="8">
        <name>Mg(2+)</name>
        <dbReference type="ChEBI" id="CHEBI:18420"/>
    </cofactor>
</comment>
<comment type="similarity">
    <text evidence="8">Belongs to the MobA family.</text>
</comment>
<evidence type="ECO:0000256" key="8">
    <source>
        <dbReference type="HAMAP-Rule" id="MF_00316"/>
    </source>
</evidence>
<proteinExistence type="inferred from homology"/>
<keyword evidence="5 8" id="KW-0460">Magnesium</keyword>
<keyword evidence="4 8" id="KW-0547">Nucleotide-binding</keyword>
<dbReference type="Gene3D" id="3.90.550.10">
    <property type="entry name" value="Spore Coat Polysaccharide Biosynthesis Protein SpsA, Chain A"/>
    <property type="match status" value="1"/>
</dbReference>
<sequence>MPLETGRTERTGVVLAGGHSTRFGQKDKAVADLAGTPMIRRVVDRLEPLVDELVINCRDEQVSAIETALDGGPDVTFAVDPVPDRGPMAGIMTGLRAATGEYAAVVACDMPFVDPDLIAHLFDRAAGHDAAVPRLDDQWFQTTQAVYRAAPMAAACERALERDKRKVIEPLFDLDYVVVDEAEIRDQAPLSTFENVNTREEFEAAARRLANDGTDR</sequence>
<keyword evidence="3 8" id="KW-0479">Metal-binding</keyword>
<dbReference type="EMBL" id="FMZP01000002">
    <property type="protein sequence ID" value="SDC27932.1"/>
    <property type="molecule type" value="Genomic_DNA"/>
</dbReference>
<evidence type="ECO:0000256" key="3">
    <source>
        <dbReference type="ARBA" id="ARBA00022723"/>
    </source>
</evidence>
<comment type="subcellular location">
    <subcellularLocation>
        <location evidence="8">Cytoplasm</location>
    </subcellularLocation>
</comment>
<evidence type="ECO:0000313" key="12">
    <source>
        <dbReference type="Proteomes" id="UP000199320"/>
    </source>
</evidence>
<reference evidence="11" key="2">
    <citation type="submission" date="2016-10" db="EMBL/GenBank/DDBJ databases">
        <authorList>
            <person name="de Groot N.N."/>
        </authorList>
    </citation>
    <scope>NUCLEOTIDE SEQUENCE [LARGE SCALE GENOMIC DNA]</scope>
    <source>
        <strain evidence="11">CDM_6</strain>
    </source>
</reference>
<dbReference type="InterPro" id="IPR029044">
    <property type="entry name" value="Nucleotide-diphossugar_trans"/>
</dbReference>
<dbReference type="Proteomes" id="UP000324021">
    <property type="component" value="Unassembled WGS sequence"/>
</dbReference>
<evidence type="ECO:0000259" key="9">
    <source>
        <dbReference type="Pfam" id="PF12804"/>
    </source>
</evidence>
<dbReference type="GO" id="GO:0061603">
    <property type="term" value="F:molybdenum cofactor guanylyltransferase activity"/>
    <property type="evidence" value="ECO:0007669"/>
    <property type="project" value="UniProtKB-EC"/>
</dbReference>
<keyword evidence="7 8" id="KW-0501">Molybdenum cofactor biosynthesis</keyword>
<keyword evidence="12" id="KW-1185">Reference proteome</keyword>
<evidence type="ECO:0000313" key="13">
    <source>
        <dbReference type="Proteomes" id="UP000324021"/>
    </source>
</evidence>
<keyword evidence="11" id="KW-0548">Nucleotidyltransferase</keyword>
<comment type="function">
    <text evidence="8">Transfers a GMP moiety from GTP to Mo-molybdopterin (Mo-MPT) cofactor (Moco or molybdenum cofactor) to form Mo-molybdopterin guanine dinucleotide (Mo-MGD) cofactor.</text>
</comment>
<feature type="domain" description="MobA-like NTP transferase" evidence="9">
    <location>
        <begin position="12"/>
        <end position="169"/>
    </location>
</feature>
<evidence type="ECO:0000256" key="6">
    <source>
        <dbReference type="ARBA" id="ARBA00023134"/>
    </source>
</evidence>
<dbReference type="InterPro" id="IPR025877">
    <property type="entry name" value="MobA-like_NTP_Trfase"/>
</dbReference>
<evidence type="ECO:0000256" key="1">
    <source>
        <dbReference type="ARBA" id="ARBA00022490"/>
    </source>
</evidence>
<evidence type="ECO:0000256" key="4">
    <source>
        <dbReference type="ARBA" id="ARBA00022741"/>
    </source>
</evidence>
<dbReference type="AlphaFoldDB" id="A0A1H9Z3P2"/>
<evidence type="ECO:0000313" key="10">
    <source>
        <dbReference type="EMBL" id="SDC27932.1"/>
    </source>
</evidence>
<feature type="binding site" evidence="8">
    <location>
        <position position="28"/>
    </location>
    <ligand>
        <name>GTP</name>
        <dbReference type="ChEBI" id="CHEBI:37565"/>
    </ligand>
</feature>
<protein>
    <recommendedName>
        <fullName evidence="8">Probable molybdenum cofactor guanylyltransferase</fullName>
        <shortName evidence="8">MoCo guanylyltransferase</shortName>
        <ecNumber evidence="8">2.7.7.77</ecNumber>
    </recommendedName>
    <alternativeName>
        <fullName evidence="8">GTP:molybdopterin guanylyltransferase</fullName>
    </alternativeName>
    <alternativeName>
        <fullName evidence="8">Mo-MPT guanylyltransferase</fullName>
    </alternativeName>
    <alternativeName>
        <fullName evidence="8">Molybdopterin guanylyltransferase</fullName>
    </alternativeName>
    <alternativeName>
        <fullName evidence="8">Molybdopterin-guanine dinucleotide synthase</fullName>
        <shortName evidence="8">MGD synthase</shortName>
    </alternativeName>
</protein>
<feature type="binding site" evidence="8">
    <location>
        <begin position="15"/>
        <end position="17"/>
    </location>
    <ligand>
        <name>GTP</name>
        <dbReference type="ChEBI" id="CHEBI:37565"/>
    </ligand>
</feature>
<evidence type="ECO:0000313" key="11">
    <source>
        <dbReference type="EMBL" id="SES76165.1"/>
    </source>
</evidence>
<evidence type="ECO:0000256" key="7">
    <source>
        <dbReference type="ARBA" id="ARBA00023150"/>
    </source>
</evidence>
<dbReference type="Pfam" id="PF12804">
    <property type="entry name" value="NTP_transf_3"/>
    <property type="match status" value="1"/>
</dbReference>
<dbReference type="OrthoDB" id="28434at2157"/>
<feature type="binding site" evidence="8">
    <location>
        <position position="56"/>
    </location>
    <ligand>
        <name>GTP</name>
        <dbReference type="ChEBI" id="CHEBI:37565"/>
    </ligand>
</feature>
<keyword evidence="2 8" id="KW-0808">Transferase</keyword>
<dbReference type="GO" id="GO:0046872">
    <property type="term" value="F:metal ion binding"/>
    <property type="evidence" value="ECO:0007669"/>
    <property type="project" value="UniProtKB-KW"/>
</dbReference>
<dbReference type="STRING" id="392421.SAMN04488694_101346"/>
<dbReference type="GO" id="GO:0005525">
    <property type="term" value="F:GTP binding"/>
    <property type="evidence" value="ECO:0007669"/>
    <property type="project" value="UniProtKB-UniRule"/>
</dbReference>
<dbReference type="InterPro" id="IPR013482">
    <property type="entry name" value="Molybde_CF_guanTrfase"/>
</dbReference>
<dbReference type="Proteomes" id="UP000199320">
    <property type="component" value="Unassembled WGS sequence"/>
</dbReference>
<gene>
    <name evidence="8" type="primary">mobA</name>
    <name evidence="11" type="ORF">SAMN04488694_101346</name>
    <name evidence="10" type="ORF">SAMN05192552_1002316</name>
</gene>
<evidence type="ECO:0000256" key="2">
    <source>
        <dbReference type="ARBA" id="ARBA00022679"/>
    </source>
</evidence>
<dbReference type="RefSeq" id="WP_092929480.1">
    <property type="nucleotide sequence ID" value="NZ_FMZP01000002.1"/>
</dbReference>
<dbReference type="EMBL" id="FOIC01000001">
    <property type="protein sequence ID" value="SES76165.1"/>
    <property type="molecule type" value="Genomic_DNA"/>
</dbReference>
<dbReference type="GO" id="GO:0005737">
    <property type="term" value="C:cytoplasm"/>
    <property type="evidence" value="ECO:0007669"/>
    <property type="project" value="UniProtKB-SubCell"/>
</dbReference>
<feature type="binding site" evidence="8">
    <location>
        <position position="109"/>
    </location>
    <ligand>
        <name>Mg(2+)</name>
        <dbReference type="ChEBI" id="CHEBI:18420"/>
    </ligand>
</feature>
<accession>A0A1H9Z3P2</accession>
<keyword evidence="6 8" id="KW-0342">GTP-binding</keyword>
<evidence type="ECO:0000256" key="5">
    <source>
        <dbReference type="ARBA" id="ARBA00022842"/>
    </source>
</evidence>
<feature type="binding site" evidence="8">
    <location>
        <position position="109"/>
    </location>
    <ligand>
        <name>GTP</name>
        <dbReference type="ChEBI" id="CHEBI:37565"/>
    </ligand>
</feature>
<feature type="binding site" evidence="8">
    <location>
        <position position="80"/>
    </location>
    <ligand>
        <name>GTP</name>
        <dbReference type="ChEBI" id="CHEBI:37565"/>
    </ligand>
</feature>
<dbReference type="SUPFAM" id="SSF53448">
    <property type="entry name" value="Nucleotide-diphospho-sugar transferases"/>
    <property type="match status" value="1"/>
</dbReference>
<dbReference type="PANTHER" id="PTHR19136">
    <property type="entry name" value="MOLYBDENUM COFACTOR GUANYLYLTRANSFERASE"/>
    <property type="match status" value="1"/>
</dbReference>
<dbReference type="EC" id="2.7.7.77" evidence="8"/>
<organism evidence="11 12">
    <name type="scientific">Natrinema hispanicum</name>
    <dbReference type="NCBI Taxonomy" id="392421"/>
    <lineage>
        <taxon>Archaea</taxon>
        <taxon>Methanobacteriati</taxon>
        <taxon>Methanobacteriota</taxon>
        <taxon>Stenosarchaea group</taxon>
        <taxon>Halobacteria</taxon>
        <taxon>Halobacteriales</taxon>
        <taxon>Natrialbaceae</taxon>
        <taxon>Natrinema</taxon>
    </lineage>
</organism>
<dbReference type="HAMAP" id="MF_00316">
    <property type="entry name" value="MobA"/>
    <property type="match status" value="1"/>
</dbReference>
<reference evidence="12 13" key="1">
    <citation type="submission" date="2016-10" db="EMBL/GenBank/DDBJ databases">
        <authorList>
            <person name="Varghese N."/>
            <person name="Submissions S."/>
        </authorList>
    </citation>
    <scope>NUCLEOTIDE SEQUENCE [LARGE SCALE GENOMIC DNA]</scope>
    <source>
        <strain evidence="10 13">CDM_1</strain>
        <strain evidence="12">CDM_6</strain>
    </source>
</reference>
<name>A0A1H9Z3P2_9EURY</name>
<comment type="catalytic activity">
    <reaction evidence="8">
        <text>Mo-molybdopterin + GTP + H(+) = Mo-molybdopterin guanine dinucleotide + diphosphate</text>
        <dbReference type="Rhea" id="RHEA:34243"/>
        <dbReference type="ChEBI" id="CHEBI:15378"/>
        <dbReference type="ChEBI" id="CHEBI:33019"/>
        <dbReference type="ChEBI" id="CHEBI:37565"/>
        <dbReference type="ChEBI" id="CHEBI:71302"/>
        <dbReference type="ChEBI" id="CHEBI:71310"/>
        <dbReference type="EC" id="2.7.7.77"/>
    </reaction>
</comment>